<protein>
    <recommendedName>
        <fullName evidence="4">Uracil phosphoribosyltransferase</fullName>
    </recommendedName>
</protein>
<gene>
    <name evidence="2" type="ORF">LX95_00557</name>
</gene>
<dbReference type="AlphaFoldDB" id="A0A2W7IZU4"/>
<dbReference type="RefSeq" id="WP_111539885.1">
    <property type="nucleotide sequence ID" value="NZ_QKYV01000001.1"/>
</dbReference>
<keyword evidence="1" id="KW-0812">Transmembrane</keyword>
<dbReference type="InterPro" id="IPR045922">
    <property type="entry name" value="DUF6341"/>
</dbReference>
<organism evidence="2 3">
    <name type="scientific">Mesonia algae</name>
    <dbReference type="NCBI Taxonomy" id="213248"/>
    <lineage>
        <taxon>Bacteria</taxon>
        <taxon>Pseudomonadati</taxon>
        <taxon>Bacteroidota</taxon>
        <taxon>Flavobacteriia</taxon>
        <taxon>Flavobacteriales</taxon>
        <taxon>Flavobacteriaceae</taxon>
        <taxon>Mesonia</taxon>
    </lineage>
</organism>
<accession>A0A2W7IZU4</accession>
<dbReference type="EMBL" id="QKYV01000001">
    <property type="protein sequence ID" value="PZW44223.1"/>
    <property type="molecule type" value="Genomic_DNA"/>
</dbReference>
<sequence length="81" mass="9496">MKDFLDLIASLFEDVLFLPFDALRELELSAWFAANGLNWIFMIIAAVAFVYWMLQLKKFNENNEEDRSTKAHTFLGKNAQY</sequence>
<keyword evidence="1" id="KW-1133">Transmembrane helix</keyword>
<keyword evidence="1" id="KW-0472">Membrane</keyword>
<dbReference type="Pfam" id="PF19868">
    <property type="entry name" value="DUF6341"/>
    <property type="match status" value="1"/>
</dbReference>
<reference evidence="2 3" key="1">
    <citation type="submission" date="2018-06" db="EMBL/GenBank/DDBJ databases">
        <title>Genomic Encyclopedia of Archaeal and Bacterial Type Strains, Phase II (KMG-II): from individual species to whole genera.</title>
        <authorList>
            <person name="Goeker M."/>
        </authorList>
    </citation>
    <scope>NUCLEOTIDE SEQUENCE [LARGE SCALE GENOMIC DNA]</scope>
    <source>
        <strain evidence="2 3">DSM 15361</strain>
    </source>
</reference>
<proteinExistence type="predicted"/>
<evidence type="ECO:0000313" key="2">
    <source>
        <dbReference type="EMBL" id="PZW44223.1"/>
    </source>
</evidence>
<evidence type="ECO:0000256" key="1">
    <source>
        <dbReference type="SAM" id="Phobius"/>
    </source>
</evidence>
<keyword evidence="3" id="KW-1185">Reference proteome</keyword>
<dbReference type="Proteomes" id="UP000249542">
    <property type="component" value="Unassembled WGS sequence"/>
</dbReference>
<evidence type="ECO:0008006" key="4">
    <source>
        <dbReference type="Google" id="ProtNLM"/>
    </source>
</evidence>
<evidence type="ECO:0000313" key="3">
    <source>
        <dbReference type="Proteomes" id="UP000249542"/>
    </source>
</evidence>
<comment type="caution">
    <text evidence="2">The sequence shown here is derived from an EMBL/GenBank/DDBJ whole genome shotgun (WGS) entry which is preliminary data.</text>
</comment>
<name>A0A2W7IZU4_9FLAO</name>
<feature type="transmembrane region" description="Helical" evidence="1">
    <location>
        <begin position="28"/>
        <end position="54"/>
    </location>
</feature>